<dbReference type="AlphaFoldDB" id="A0A9P4PMQ8"/>
<dbReference type="Proteomes" id="UP000799764">
    <property type="component" value="Unassembled WGS sequence"/>
</dbReference>
<evidence type="ECO:0000313" key="4">
    <source>
        <dbReference type="EMBL" id="KAF2446880.1"/>
    </source>
</evidence>
<reference evidence="4" key="1">
    <citation type="journal article" date="2020" name="Stud. Mycol.">
        <title>101 Dothideomycetes genomes: a test case for predicting lifestyles and emergence of pathogens.</title>
        <authorList>
            <person name="Haridas S."/>
            <person name="Albert R."/>
            <person name="Binder M."/>
            <person name="Bloem J."/>
            <person name="Labutti K."/>
            <person name="Salamov A."/>
            <person name="Andreopoulos B."/>
            <person name="Baker S."/>
            <person name="Barry K."/>
            <person name="Bills G."/>
            <person name="Bluhm B."/>
            <person name="Cannon C."/>
            <person name="Castanera R."/>
            <person name="Culley D."/>
            <person name="Daum C."/>
            <person name="Ezra D."/>
            <person name="Gonzalez J."/>
            <person name="Henrissat B."/>
            <person name="Kuo A."/>
            <person name="Liang C."/>
            <person name="Lipzen A."/>
            <person name="Lutzoni F."/>
            <person name="Magnuson J."/>
            <person name="Mondo S."/>
            <person name="Nolan M."/>
            <person name="Ohm R."/>
            <person name="Pangilinan J."/>
            <person name="Park H.-J."/>
            <person name="Ramirez L."/>
            <person name="Alfaro M."/>
            <person name="Sun H."/>
            <person name="Tritt A."/>
            <person name="Yoshinaga Y."/>
            <person name="Zwiers L.-H."/>
            <person name="Turgeon B."/>
            <person name="Goodwin S."/>
            <person name="Spatafora J."/>
            <person name="Crous P."/>
            <person name="Grigoriev I."/>
        </authorList>
    </citation>
    <scope>NUCLEOTIDE SEQUENCE</scope>
    <source>
        <strain evidence="4">CBS 690.94</strain>
    </source>
</reference>
<sequence length="305" mass="33564">MARFPFFFGAWLAFSAFTMCQTTTTTTATSATLNETIPTPVTGRPSFEIDVVFPRANTTYNYTDYLPVVFALQHMNATLALGHSRFVWAIMPYGREEDWRPRGLYVEGDSPDWFEVSNFVNPDGSPYYLVNSTNTTNWRPNAAPERPEQKYLYSLQWYLQWSVFSNETCGDMQGNLRGNIFFTLNQTPSPGSHWPAGNISYPNPQELGNVAGNCAQFGSMGEINVESTDTCEKAREVSSKDNCAVKPDAAMVSSMSSVAALRARPTPTETEIEEPSSSSAARATSMPGRSALVFAGIIGGLAFPI</sequence>
<protein>
    <recommendedName>
        <fullName evidence="3">DUF7136 domain-containing protein</fullName>
    </recommendedName>
</protein>
<dbReference type="Pfam" id="PF23584">
    <property type="entry name" value="DUF7136"/>
    <property type="match status" value="1"/>
</dbReference>
<feature type="signal peptide" evidence="2">
    <location>
        <begin position="1"/>
        <end position="20"/>
    </location>
</feature>
<feature type="region of interest" description="Disordered" evidence="1">
    <location>
        <begin position="260"/>
        <end position="285"/>
    </location>
</feature>
<dbReference type="InterPro" id="IPR055560">
    <property type="entry name" value="DUF7136"/>
</dbReference>
<feature type="chain" id="PRO_5040175407" description="DUF7136 domain-containing protein" evidence="2">
    <location>
        <begin position="21"/>
        <end position="305"/>
    </location>
</feature>
<dbReference type="EMBL" id="MU001497">
    <property type="protein sequence ID" value="KAF2446880.1"/>
    <property type="molecule type" value="Genomic_DNA"/>
</dbReference>
<evidence type="ECO:0000256" key="2">
    <source>
        <dbReference type="SAM" id="SignalP"/>
    </source>
</evidence>
<organism evidence="4 5">
    <name type="scientific">Karstenula rhodostoma CBS 690.94</name>
    <dbReference type="NCBI Taxonomy" id="1392251"/>
    <lineage>
        <taxon>Eukaryota</taxon>
        <taxon>Fungi</taxon>
        <taxon>Dikarya</taxon>
        <taxon>Ascomycota</taxon>
        <taxon>Pezizomycotina</taxon>
        <taxon>Dothideomycetes</taxon>
        <taxon>Pleosporomycetidae</taxon>
        <taxon>Pleosporales</taxon>
        <taxon>Massarineae</taxon>
        <taxon>Didymosphaeriaceae</taxon>
        <taxon>Karstenula</taxon>
    </lineage>
</organism>
<evidence type="ECO:0000256" key="1">
    <source>
        <dbReference type="SAM" id="MobiDB-lite"/>
    </source>
</evidence>
<feature type="domain" description="DUF7136" evidence="3">
    <location>
        <begin position="46"/>
        <end position="263"/>
    </location>
</feature>
<dbReference type="OrthoDB" id="4490227at2759"/>
<evidence type="ECO:0000259" key="3">
    <source>
        <dbReference type="Pfam" id="PF23584"/>
    </source>
</evidence>
<accession>A0A9P4PMQ8</accession>
<comment type="caution">
    <text evidence="4">The sequence shown here is derived from an EMBL/GenBank/DDBJ whole genome shotgun (WGS) entry which is preliminary data.</text>
</comment>
<name>A0A9P4PMQ8_9PLEO</name>
<keyword evidence="2" id="KW-0732">Signal</keyword>
<proteinExistence type="predicted"/>
<evidence type="ECO:0000313" key="5">
    <source>
        <dbReference type="Proteomes" id="UP000799764"/>
    </source>
</evidence>
<keyword evidence="5" id="KW-1185">Reference proteome</keyword>
<gene>
    <name evidence="4" type="ORF">P171DRAFT_429826</name>
</gene>